<comment type="caution">
    <text evidence="3">The sequence shown here is derived from an EMBL/GenBank/DDBJ whole genome shotgun (WGS) entry which is preliminary data.</text>
</comment>
<evidence type="ECO:0000313" key="3">
    <source>
        <dbReference type="EMBL" id="MDH2053920.1"/>
    </source>
</evidence>
<feature type="domain" description="FecR protein" evidence="1">
    <location>
        <begin position="118"/>
        <end position="213"/>
    </location>
</feature>
<dbReference type="InterPro" id="IPR006860">
    <property type="entry name" value="FecR"/>
</dbReference>
<dbReference type="RefSeq" id="WP_280029286.1">
    <property type="nucleotide sequence ID" value="NZ_CBDEUO010000022.1"/>
</dbReference>
<dbReference type="InterPro" id="IPR012373">
    <property type="entry name" value="Ferrdict_sens_TM"/>
</dbReference>
<dbReference type="PANTHER" id="PTHR30273:SF2">
    <property type="entry name" value="PROTEIN FECR"/>
    <property type="match status" value="1"/>
</dbReference>
<dbReference type="GO" id="GO:0016989">
    <property type="term" value="F:sigma factor antagonist activity"/>
    <property type="evidence" value="ECO:0007669"/>
    <property type="project" value="TreeGrafter"/>
</dbReference>
<dbReference type="Gene3D" id="2.60.120.1440">
    <property type="match status" value="1"/>
</dbReference>
<protein>
    <submittedName>
        <fullName evidence="3">FecR domain-containing protein</fullName>
    </submittedName>
</protein>
<sequence length="328" mass="35618">MTGTTGLAQPDRPIEPAIMRQAAAWIAQMWSDDVTEQDRTACAHWRARHPDHEQAWQRLIAFEHKLGSVPRDAASQALRAPAGAGRRRALRALGLGAVAIGAGFAMRGTDTWQAATSDYRSGTGEILALTLPDGSHITLSTGSAIDLRFTHDERLVVLRAGEILIATAPDAAAVPRPFRVRTRHGTVQALGTRFTVRDDDTASRVAVFEGAVEIRPARAQDEAVRVEAGRGSSFSQYGVEPLEPVSETAAAWSRGVLVADDMRLDAFVAELARYRSGLLRCDPAVADLRVSGVFSLRDTDRALDNLTRGLPVTVVYRSRYWVTVRAAD</sequence>
<reference evidence="3" key="1">
    <citation type="submission" date="2022-09" db="EMBL/GenBank/DDBJ databases">
        <title>Intensive care unit water sources are persistently colonized with multi-drug resistant bacteria and are the site of extensive horizontal gene transfer of antibiotic resistance genes.</title>
        <authorList>
            <person name="Diorio-Toth L."/>
        </authorList>
    </citation>
    <scope>NUCLEOTIDE SEQUENCE</scope>
    <source>
        <strain evidence="3">GD03676</strain>
    </source>
</reference>
<dbReference type="Pfam" id="PF04773">
    <property type="entry name" value="FecR"/>
    <property type="match status" value="1"/>
</dbReference>
<dbReference type="InterPro" id="IPR032623">
    <property type="entry name" value="FecR_N"/>
</dbReference>
<dbReference type="Pfam" id="PF16220">
    <property type="entry name" value="DUF4880"/>
    <property type="match status" value="1"/>
</dbReference>
<dbReference type="AlphaFoldDB" id="A0AA42WEF4"/>
<name>A0AA42WEF4_9BURK</name>
<evidence type="ECO:0000259" key="2">
    <source>
        <dbReference type="Pfam" id="PF16220"/>
    </source>
</evidence>
<evidence type="ECO:0000259" key="1">
    <source>
        <dbReference type="Pfam" id="PF04773"/>
    </source>
</evidence>
<feature type="domain" description="FecR N-terminal" evidence="2">
    <location>
        <begin position="20"/>
        <end position="59"/>
    </location>
</feature>
<gene>
    <name evidence="3" type="ORF">N5K24_26210</name>
</gene>
<organism evidence="3 4">
    <name type="scientific">Achromobacter marplatensis</name>
    <dbReference type="NCBI Taxonomy" id="470868"/>
    <lineage>
        <taxon>Bacteria</taxon>
        <taxon>Pseudomonadati</taxon>
        <taxon>Pseudomonadota</taxon>
        <taxon>Betaproteobacteria</taxon>
        <taxon>Burkholderiales</taxon>
        <taxon>Alcaligenaceae</taxon>
        <taxon>Achromobacter</taxon>
    </lineage>
</organism>
<evidence type="ECO:0000313" key="4">
    <source>
        <dbReference type="Proteomes" id="UP001161276"/>
    </source>
</evidence>
<dbReference type="PIRSF" id="PIRSF018266">
    <property type="entry name" value="FecR"/>
    <property type="match status" value="1"/>
</dbReference>
<dbReference type="Proteomes" id="UP001161276">
    <property type="component" value="Unassembled WGS sequence"/>
</dbReference>
<dbReference type="EMBL" id="JAOCKG010000016">
    <property type="protein sequence ID" value="MDH2053920.1"/>
    <property type="molecule type" value="Genomic_DNA"/>
</dbReference>
<accession>A0AA42WEF4</accession>
<dbReference type="PANTHER" id="PTHR30273">
    <property type="entry name" value="PERIPLASMIC SIGNAL SENSOR AND SIGMA FACTOR ACTIVATOR FECR-RELATED"/>
    <property type="match status" value="1"/>
</dbReference>
<proteinExistence type="predicted"/>